<dbReference type="Pfam" id="PF00750">
    <property type="entry name" value="tRNA-synt_1d"/>
    <property type="match status" value="1"/>
</dbReference>
<dbReference type="InterPro" id="IPR008909">
    <property type="entry name" value="DALR_anticod-bd"/>
</dbReference>
<keyword evidence="4 9" id="KW-0547">Nucleotide-binding</keyword>
<dbReference type="GO" id="GO:0004814">
    <property type="term" value="F:arginine-tRNA ligase activity"/>
    <property type="evidence" value="ECO:0007669"/>
    <property type="project" value="UniProtKB-EC"/>
</dbReference>
<dbReference type="PANTHER" id="PTHR11956:SF5">
    <property type="entry name" value="ARGININE--TRNA LIGASE, CYTOPLASMIC"/>
    <property type="match status" value="1"/>
</dbReference>
<organism evidence="11 12">
    <name type="scientific">Candidatus Woesebacteria bacterium RBG_16_39_8b</name>
    <dbReference type="NCBI Taxonomy" id="1802482"/>
    <lineage>
        <taxon>Bacteria</taxon>
        <taxon>Candidatus Woeseibacteriota</taxon>
    </lineage>
</organism>
<comment type="catalytic activity">
    <reaction evidence="8">
        <text>tRNA(Arg) + L-arginine + ATP = L-arginyl-tRNA(Arg) + AMP + diphosphate</text>
        <dbReference type="Rhea" id="RHEA:20301"/>
        <dbReference type="Rhea" id="RHEA-COMP:9658"/>
        <dbReference type="Rhea" id="RHEA-COMP:9673"/>
        <dbReference type="ChEBI" id="CHEBI:30616"/>
        <dbReference type="ChEBI" id="CHEBI:32682"/>
        <dbReference type="ChEBI" id="CHEBI:33019"/>
        <dbReference type="ChEBI" id="CHEBI:78442"/>
        <dbReference type="ChEBI" id="CHEBI:78513"/>
        <dbReference type="ChEBI" id="CHEBI:456215"/>
        <dbReference type="EC" id="6.1.1.19"/>
    </reaction>
</comment>
<protein>
    <recommendedName>
        <fullName evidence="2">arginine--tRNA ligase</fullName>
        <ecNumber evidence="2">6.1.1.19</ecNumber>
    </recommendedName>
</protein>
<dbReference type="AlphaFoldDB" id="A0A1F7X971"/>
<accession>A0A1F7X971</accession>
<dbReference type="GO" id="GO:0006420">
    <property type="term" value="P:arginyl-tRNA aminoacylation"/>
    <property type="evidence" value="ECO:0007669"/>
    <property type="project" value="InterPro"/>
</dbReference>
<dbReference type="PANTHER" id="PTHR11956">
    <property type="entry name" value="ARGINYL-TRNA SYNTHETASE"/>
    <property type="match status" value="1"/>
</dbReference>
<dbReference type="Gene3D" id="3.40.50.620">
    <property type="entry name" value="HUPs"/>
    <property type="match status" value="1"/>
</dbReference>
<evidence type="ECO:0000256" key="2">
    <source>
        <dbReference type="ARBA" id="ARBA00012837"/>
    </source>
</evidence>
<evidence type="ECO:0000313" key="11">
    <source>
        <dbReference type="EMBL" id="OGM11319.1"/>
    </source>
</evidence>
<comment type="similarity">
    <text evidence="1 9">Belongs to the class-I aminoacyl-tRNA synthetase family.</text>
</comment>
<keyword evidence="5 9" id="KW-0067">ATP-binding</keyword>
<name>A0A1F7X971_9BACT</name>
<dbReference type="InterPro" id="IPR009080">
    <property type="entry name" value="tRNAsynth_Ia_anticodon-bd"/>
</dbReference>
<dbReference type="Pfam" id="PF05746">
    <property type="entry name" value="DALR_1"/>
    <property type="match status" value="1"/>
</dbReference>
<dbReference type="Proteomes" id="UP000179013">
    <property type="component" value="Unassembled WGS sequence"/>
</dbReference>
<evidence type="ECO:0000256" key="6">
    <source>
        <dbReference type="ARBA" id="ARBA00022917"/>
    </source>
</evidence>
<dbReference type="SUPFAM" id="SSF47323">
    <property type="entry name" value="Anticodon-binding domain of a subclass of class I aminoacyl-tRNA synthetases"/>
    <property type="match status" value="1"/>
</dbReference>
<dbReference type="Gene3D" id="1.10.730.10">
    <property type="entry name" value="Isoleucyl-tRNA Synthetase, Domain 1"/>
    <property type="match status" value="1"/>
</dbReference>
<reference evidence="11 12" key="1">
    <citation type="journal article" date="2016" name="Nat. Commun.">
        <title>Thousands of microbial genomes shed light on interconnected biogeochemical processes in an aquifer system.</title>
        <authorList>
            <person name="Anantharaman K."/>
            <person name="Brown C.T."/>
            <person name="Hug L.A."/>
            <person name="Sharon I."/>
            <person name="Castelle C.J."/>
            <person name="Probst A.J."/>
            <person name="Thomas B.C."/>
            <person name="Singh A."/>
            <person name="Wilkins M.J."/>
            <person name="Karaoz U."/>
            <person name="Brodie E.L."/>
            <person name="Williams K.H."/>
            <person name="Hubbard S.S."/>
            <person name="Banfield J.F."/>
        </authorList>
    </citation>
    <scope>NUCLEOTIDE SEQUENCE [LARGE SCALE GENOMIC DNA]</scope>
</reference>
<gene>
    <name evidence="11" type="ORF">A2V80_02785</name>
</gene>
<feature type="non-terminal residue" evidence="11">
    <location>
        <position position="1"/>
    </location>
</feature>
<proteinExistence type="inferred from homology"/>
<evidence type="ECO:0000256" key="3">
    <source>
        <dbReference type="ARBA" id="ARBA00022598"/>
    </source>
</evidence>
<evidence type="ECO:0000259" key="10">
    <source>
        <dbReference type="SMART" id="SM00836"/>
    </source>
</evidence>
<evidence type="ECO:0000256" key="1">
    <source>
        <dbReference type="ARBA" id="ARBA00005594"/>
    </source>
</evidence>
<evidence type="ECO:0000256" key="4">
    <source>
        <dbReference type="ARBA" id="ARBA00022741"/>
    </source>
</evidence>
<comment type="caution">
    <text evidence="11">The sequence shown here is derived from an EMBL/GenBank/DDBJ whole genome shotgun (WGS) entry which is preliminary data.</text>
</comment>
<dbReference type="EMBL" id="MGFU01000061">
    <property type="protein sequence ID" value="OGM11319.1"/>
    <property type="molecule type" value="Genomic_DNA"/>
</dbReference>
<evidence type="ECO:0000256" key="8">
    <source>
        <dbReference type="ARBA" id="ARBA00049339"/>
    </source>
</evidence>
<dbReference type="InterPro" id="IPR035684">
    <property type="entry name" value="ArgRS_core"/>
</dbReference>
<sequence>SLKEFERIYKILGVKIDEAYGESFYEDKMQDVISEVRVKGLSKRSEGAEIVELHGMPPAILVKSDGTTTYYTRDLATIKFRIEKWNPDLIIYEVGSEQKLHFQQVFETARILYWLNGTELVHVAHGLIRFASGKISTRKGQTIKLEQVLREAVHRAQKIIEKSKTSLPLSGQANRSLSAKEKEEVSKAVGIGAVKYFDLMHHPESDIIFDWEKMFVMEGNSAPYLQYTVARTQSVLAKSKRVKEQESKRYNNLAIEQFSNYNNEELLLLRSFIHFPEIIEAAATNYSPNLLCNYLFDLAKRFNAFYNAHRILEDDLVNQVNQDNQGKKNSINSVNRLTQLTKQTFRVALTSATGQILKTGLNILGIDTPPKM</sequence>
<keyword evidence="6 9" id="KW-0648">Protein biosynthesis</keyword>
<keyword evidence="7 9" id="KW-0030">Aminoacyl-tRNA synthetase</keyword>
<dbReference type="GO" id="GO:0005524">
    <property type="term" value="F:ATP binding"/>
    <property type="evidence" value="ECO:0007669"/>
    <property type="project" value="UniProtKB-KW"/>
</dbReference>
<dbReference type="InterPro" id="IPR001278">
    <property type="entry name" value="Arg-tRNA-ligase"/>
</dbReference>
<dbReference type="SMART" id="SM00836">
    <property type="entry name" value="DALR_1"/>
    <property type="match status" value="1"/>
</dbReference>
<dbReference type="EC" id="6.1.1.19" evidence="2"/>
<dbReference type="SUPFAM" id="SSF52374">
    <property type="entry name" value="Nucleotidylyl transferase"/>
    <property type="match status" value="1"/>
</dbReference>
<keyword evidence="3 9" id="KW-0436">Ligase</keyword>
<dbReference type="InterPro" id="IPR014729">
    <property type="entry name" value="Rossmann-like_a/b/a_fold"/>
</dbReference>
<evidence type="ECO:0000256" key="7">
    <source>
        <dbReference type="ARBA" id="ARBA00023146"/>
    </source>
</evidence>
<feature type="domain" description="DALR anticodon binding" evidence="10">
    <location>
        <begin position="225"/>
        <end position="372"/>
    </location>
</feature>
<evidence type="ECO:0000256" key="9">
    <source>
        <dbReference type="RuleBase" id="RU363038"/>
    </source>
</evidence>
<evidence type="ECO:0000256" key="5">
    <source>
        <dbReference type="ARBA" id="ARBA00022840"/>
    </source>
</evidence>
<evidence type="ECO:0000313" key="12">
    <source>
        <dbReference type="Proteomes" id="UP000179013"/>
    </source>
</evidence>